<reference evidence="16" key="2">
    <citation type="journal article" date="2021" name="Microbiol. Resour. Announc.">
        <title>Complete Genome Sequence of Polycladomyces abyssicola JIR-001T, Isolated from Hemipelagic Sediment in Deep Seawater.</title>
        <authorList>
            <person name="Tsubouchi T."/>
            <person name="Kaneko Y."/>
        </authorList>
    </citation>
    <scope>NUCLEOTIDE SEQUENCE</scope>
    <source>
        <strain evidence="16">JIR-001</strain>
    </source>
</reference>
<comment type="caution">
    <text evidence="14">Lacks conserved residue(s) required for the propagation of feature annotation.</text>
</comment>
<dbReference type="FunFam" id="1.20.20.10:FF:000002">
    <property type="entry name" value="ATP synthase subunit c"/>
    <property type="match status" value="1"/>
</dbReference>
<evidence type="ECO:0000256" key="2">
    <source>
        <dbReference type="ARBA" id="ARBA00006704"/>
    </source>
</evidence>
<dbReference type="CDD" id="cd18185">
    <property type="entry name" value="ATP-synt_Fo_c_ATPE"/>
    <property type="match status" value="1"/>
</dbReference>
<evidence type="ECO:0000256" key="3">
    <source>
        <dbReference type="ARBA" id="ARBA00022448"/>
    </source>
</evidence>
<dbReference type="InterPro" id="IPR038662">
    <property type="entry name" value="ATP_synth_F0_csu_sf"/>
</dbReference>
<comment type="function">
    <text evidence="13 14">F(1)F(0) ATP synthase produces ATP from ADP in the presence of a proton or sodium gradient. F-type ATPases consist of two structural domains, F(1) containing the extramembraneous catalytic core and F(0) containing the membrane proton channel, linked together by a central stalk and a peripheral stalk. During catalysis, ATP synthesis in the catalytic domain of F(1) is coupled via a rotary mechanism of the central stalk subunits to proton translocation.</text>
</comment>
<keyword evidence="6 14" id="KW-0812">Transmembrane</keyword>
<feature type="site" description="Reversibly protonated during proton transport" evidence="14">
    <location>
        <position position="55"/>
    </location>
</feature>
<comment type="function">
    <text evidence="14">Key component of the F(0) channel; it plays a direct role in translocation across the membrane. A homomeric c-ring of between 10-14 subunits forms the central stalk rotor element with the F(1) delta and epsilon subunits.</text>
</comment>
<dbReference type="SUPFAM" id="SSF81333">
    <property type="entry name" value="F1F0 ATP synthase subunit C"/>
    <property type="match status" value="1"/>
</dbReference>
<dbReference type="GO" id="GO:0045259">
    <property type="term" value="C:proton-transporting ATP synthase complex"/>
    <property type="evidence" value="ECO:0007669"/>
    <property type="project" value="UniProtKB-KW"/>
</dbReference>
<feature type="transmembrane region" description="Helical" evidence="14">
    <location>
        <begin position="47"/>
        <end position="73"/>
    </location>
</feature>
<dbReference type="NCBIfam" id="TIGR01260">
    <property type="entry name" value="ATP_synt_c"/>
    <property type="match status" value="1"/>
</dbReference>
<dbReference type="InterPro" id="IPR000454">
    <property type="entry name" value="ATP_synth_F0_csu"/>
</dbReference>
<keyword evidence="9 14" id="KW-0406">Ion transport</keyword>
<evidence type="ECO:0000256" key="6">
    <source>
        <dbReference type="ARBA" id="ARBA00022692"/>
    </source>
</evidence>
<dbReference type="InterPro" id="IPR005953">
    <property type="entry name" value="ATP_synth_csu_bac/chlpt"/>
</dbReference>
<evidence type="ECO:0000313" key="17">
    <source>
        <dbReference type="Proteomes" id="UP000677436"/>
    </source>
</evidence>
<keyword evidence="17" id="KW-1185">Reference proteome</keyword>
<evidence type="ECO:0000259" key="15">
    <source>
        <dbReference type="Pfam" id="PF00137"/>
    </source>
</evidence>
<dbReference type="InterPro" id="IPR002379">
    <property type="entry name" value="ATPase_proteolipid_c-like_dom"/>
</dbReference>
<comment type="similarity">
    <text evidence="2 14">Belongs to the ATPase C chain family.</text>
</comment>
<dbReference type="EMBL" id="AP024601">
    <property type="protein sequence ID" value="BCU83263.1"/>
    <property type="molecule type" value="Genomic_DNA"/>
</dbReference>
<dbReference type="HAMAP" id="MF_01396">
    <property type="entry name" value="ATP_synth_c_bact"/>
    <property type="match status" value="1"/>
</dbReference>
<keyword evidence="10 14" id="KW-0446">Lipid-binding</keyword>
<dbReference type="RefSeq" id="WP_212773506.1">
    <property type="nucleotide sequence ID" value="NZ_AP024601.1"/>
</dbReference>
<evidence type="ECO:0000313" key="16">
    <source>
        <dbReference type="EMBL" id="BCU83263.1"/>
    </source>
</evidence>
<dbReference type="GO" id="GO:0005886">
    <property type="term" value="C:plasma membrane"/>
    <property type="evidence" value="ECO:0007669"/>
    <property type="project" value="UniProtKB-SubCell"/>
</dbReference>
<keyword evidence="7 14" id="KW-0375">Hydrogen ion transport</keyword>
<evidence type="ECO:0000256" key="12">
    <source>
        <dbReference type="ARBA" id="ARBA00023310"/>
    </source>
</evidence>
<dbReference type="Gene3D" id="1.20.20.10">
    <property type="entry name" value="F1F0 ATP synthase subunit C"/>
    <property type="match status" value="1"/>
</dbReference>
<reference evidence="16" key="1">
    <citation type="journal article" date="2013" name="Int. J. Syst. Evol. Microbiol.">
        <title>Polycladomyces abyssicola gen. nov., sp. nov., a thermophilic filamentous bacterium isolated from hemipelagic sediment.</title>
        <authorList>
            <person name="Tsubouchi T."/>
            <person name="Shimane Y."/>
            <person name="Mori K."/>
            <person name="Usui K."/>
            <person name="Hiraki T."/>
            <person name="Tame A."/>
            <person name="Uematsu K."/>
            <person name="Maruyama T."/>
            <person name="Hatada Y."/>
        </authorList>
    </citation>
    <scope>NUCLEOTIDE SEQUENCE</scope>
    <source>
        <strain evidence="16">JIR-001</strain>
    </source>
</reference>
<dbReference type="KEGG" id="pabs:JIR001_30460"/>
<evidence type="ECO:0000256" key="8">
    <source>
        <dbReference type="ARBA" id="ARBA00022989"/>
    </source>
</evidence>
<evidence type="ECO:0000256" key="13">
    <source>
        <dbReference type="ARBA" id="ARBA00025198"/>
    </source>
</evidence>
<dbReference type="Proteomes" id="UP000677436">
    <property type="component" value="Chromosome"/>
</dbReference>
<dbReference type="AlphaFoldDB" id="A0A8D5UID2"/>
<evidence type="ECO:0000256" key="4">
    <source>
        <dbReference type="ARBA" id="ARBA00022475"/>
    </source>
</evidence>
<accession>A0A8D5UID2</accession>
<keyword evidence="4 14" id="KW-1003">Cell membrane</keyword>
<protein>
    <recommendedName>
        <fullName evidence="14">ATP synthase subunit c</fullName>
    </recommendedName>
    <alternativeName>
        <fullName evidence="14">ATP synthase F(0) sector subunit c</fullName>
    </alternativeName>
    <alternativeName>
        <fullName evidence="14">F-type ATPase subunit c</fullName>
        <shortName evidence="14">F-ATPase subunit c</shortName>
    </alternativeName>
    <alternativeName>
        <fullName evidence="14">Lipid-binding protein</fullName>
    </alternativeName>
</protein>
<proteinExistence type="inferred from homology"/>
<keyword evidence="5 14" id="KW-0138">CF(0)</keyword>
<dbReference type="Pfam" id="PF00137">
    <property type="entry name" value="ATP-synt_C"/>
    <property type="match status" value="1"/>
</dbReference>
<evidence type="ECO:0000256" key="11">
    <source>
        <dbReference type="ARBA" id="ARBA00023136"/>
    </source>
</evidence>
<organism evidence="16 17">
    <name type="scientific">Polycladomyces abyssicola</name>
    <dbReference type="NCBI Taxonomy" id="1125966"/>
    <lineage>
        <taxon>Bacteria</taxon>
        <taxon>Bacillati</taxon>
        <taxon>Bacillota</taxon>
        <taxon>Bacilli</taxon>
        <taxon>Bacillales</taxon>
        <taxon>Thermoactinomycetaceae</taxon>
        <taxon>Polycladomyces</taxon>
    </lineage>
</organism>
<dbReference type="GO" id="GO:0008289">
    <property type="term" value="F:lipid binding"/>
    <property type="evidence" value="ECO:0007669"/>
    <property type="project" value="UniProtKB-KW"/>
</dbReference>
<evidence type="ECO:0000256" key="10">
    <source>
        <dbReference type="ARBA" id="ARBA00023121"/>
    </source>
</evidence>
<evidence type="ECO:0000256" key="5">
    <source>
        <dbReference type="ARBA" id="ARBA00022547"/>
    </source>
</evidence>
<dbReference type="PROSITE" id="PS00605">
    <property type="entry name" value="ATPASE_C"/>
    <property type="match status" value="1"/>
</dbReference>
<gene>
    <name evidence="14 16" type="primary">atpE</name>
    <name evidence="16" type="ORF">JIR001_30460</name>
</gene>
<sequence length="75" mass="7697">MTTTIAAAIMLGLAAVGAGIGNSLVYGRYLEGIARQPEARGTLFGQMIIGIAFVEALPIISVAFGMLVLFGILGK</sequence>
<dbReference type="GO" id="GO:0033177">
    <property type="term" value="C:proton-transporting two-sector ATPase complex, proton-transporting domain"/>
    <property type="evidence" value="ECO:0007669"/>
    <property type="project" value="InterPro"/>
</dbReference>
<keyword evidence="8 14" id="KW-1133">Transmembrane helix</keyword>
<keyword evidence="12 14" id="KW-0066">ATP synthesis</keyword>
<evidence type="ECO:0000256" key="7">
    <source>
        <dbReference type="ARBA" id="ARBA00022781"/>
    </source>
</evidence>
<dbReference type="InterPro" id="IPR035921">
    <property type="entry name" value="F/V-ATP_Csub_sf"/>
</dbReference>
<keyword evidence="3 14" id="KW-0813">Transport</keyword>
<name>A0A8D5UID2_9BACL</name>
<feature type="domain" description="V-ATPase proteolipid subunit C-like" evidence="15">
    <location>
        <begin position="5"/>
        <end position="67"/>
    </location>
</feature>
<evidence type="ECO:0000256" key="1">
    <source>
        <dbReference type="ARBA" id="ARBA00004651"/>
    </source>
</evidence>
<comment type="subcellular location">
    <subcellularLocation>
        <location evidence="1 14">Cell membrane</location>
        <topology evidence="1 14">Multi-pass membrane protein</topology>
    </subcellularLocation>
</comment>
<keyword evidence="11 14" id="KW-0472">Membrane</keyword>
<dbReference type="NCBIfam" id="NF005363">
    <property type="entry name" value="PRK06876.1"/>
    <property type="match status" value="1"/>
</dbReference>
<dbReference type="GO" id="GO:0046933">
    <property type="term" value="F:proton-transporting ATP synthase activity, rotational mechanism"/>
    <property type="evidence" value="ECO:0007669"/>
    <property type="project" value="UniProtKB-UniRule"/>
</dbReference>
<dbReference type="PRINTS" id="PR00124">
    <property type="entry name" value="ATPASEC"/>
</dbReference>
<evidence type="ECO:0000256" key="14">
    <source>
        <dbReference type="HAMAP-Rule" id="MF_01396"/>
    </source>
</evidence>
<evidence type="ECO:0000256" key="9">
    <source>
        <dbReference type="ARBA" id="ARBA00023065"/>
    </source>
</evidence>
<dbReference type="InterPro" id="IPR020537">
    <property type="entry name" value="ATP_synth_F0_csu_DDCD_BS"/>
</dbReference>